<comment type="caution">
    <text evidence="2">The sequence shown here is derived from an EMBL/GenBank/DDBJ whole genome shotgun (WGS) entry which is preliminary data.</text>
</comment>
<feature type="compositionally biased region" description="Basic residues" evidence="1">
    <location>
        <begin position="132"/>
        <end position="141"/>
    </location>
</feature>
<evidence type="ECO:0000313" key="3">
    <source>
        <dbReference type="Proteomes" id="UP001516400"/>
    </source>
</evidence>
<evidence type="ECO:0000256" key="1">
    <source>
        <dbReference type="SAM" id="MobiDB-lite"/>
    </source>
</evidence>
<name>A0ABD2NQG7_9CUCU</name>
<dbReference type="EMBL" id="JABFTP020000144">
    <property type="protein sequence ID" value="KAL3280963.1"/>
    <property type="molecule type" value="Genomic_DNA"/>
</dbReference>
<gene>
    <name evidence="2" type="ORF">HHI36_004188</name>
</gene>
<accession>A0ABD2NQG7</accession>
<dbReference type="AlphaFoldDB" id="A0ABD2NQG7"/>
<protein>
    <submittedName>
        <fullName evidence="2">Uncharacterized protein</fullName>
    </submittedName>
</protein>
<organism evidence="2 3">
    <name type="scientific">Cryptolaemus montrouzieri</name>
    <dbReference type="NCBI Taxonomy" id="559131"/>
    <lineage>
        <taxon>Eukaryota</taxon>
        <taxon>Metazoa</taxon>
        <taxon>Ecdysozoa</taxon>
        <taxon>Arthropoda</taxon>
        <taxon>Hexapoda</taxon>
        <taxon>Insecta</taxon>
        <taxon>Pterygota</taxon>
        <taxon>Neoptera</taxon>
        <taxon>Endopterygota</taxon>
        <taxon>Coleoptera</taxon>
        <taxon>Polyphaga</taxon>
        <taxon>Cucujiformia</taxon>
        <taxon>Coccinelloidea</taxon>
        <taxon>Coccinellidae</taxon>
        <taxon>Scymninae</taxon>
        <taxon>Scymnini</taxon>
        <taxon>Cryptolaemus</taxon>
    </lineage>
</organism>
<reference evidence="2 3" key="1">
    <citation type="journal article" date="2021" name="BMC Biol.">
        <title>Horizontally acquired antibacterial genes associated with adaptive radiation of ladybird beetles.</title>
        <authorList>
            <person name="Li H.S."/>
            <person name="Tang X.F."/>
            <person name="Huang Y.H."/>
            <person name="Xu Z.Y."/>
            <person name="Chen M.L."/>
            <person name="Du X.Y."/>
            <person name="Qiu B.Y."/>
            <person name="Chen P.T."/>
            <person name="Zhang W."/>
            <person name="Slipinski A."/>
            <person name="Escalona H.E."/>
            <person name="Waterhouse R.M."/>
            <person name="Zwick A."/>
            <person name="Pang H."/>
        </authorList>
    </citation>
    <scope>NUCLEOTIDE SEQUENCE [LARGE SCALE GENOMIC DNA]</scope>
    <source>
        <strain evidence="2">SYSU2018</strain>
    </source>
</reference>
<feature type="region of interest" description="Disordered" evidence="1">
    <location>
        <begin position="117"/>
        <end position="163"/>
    </location>
</feature>
<dbReference type="Proteomes" id="UP001516400">
    <property type="component" value="Unassembled WGS sequence"/>
</dbReference>
<sequence>MDLFVWYLNKEYVKVLSVLLRCQITCLTQQVYSLTQKVEELLDEMRGRRSTKKPMKNADQPKTAVPLTKATHTAVSNSVNGAVKMSDNGPVPNSVNEAAWKPASDAVSNFVNDADMDVSPPPSNEEFEFQRRARRSSKRNARLIAMSQLPPPPRPNTSQRQRKKMKHVAHLLSSCVRKISDPASWIN</sequence>
<proteinExistence type="predicted"/>
<keyword evidence="3" id="KW-1185">Reference proteome</keyword>
<evidence type="ECO:0000313" key="2">
    <source>
        <dbReference type="EMBL" id="KAL3280963.1"/>
    </source>
</evidence>